<name>A0AAN7B3H0_9PEZI</name>
<reference evidence="2" key="2">
    <citation type="submission" date="2023-05" db="EMBL/GenBank/DDBJ databases">
        <authorList>
            <consortium name="Lawrence Berkeley National Laboratory"/>
            <person name="Steindorff A."/>
            <person name="Hensen N."/>
            <person name="Bonometti L."/>
            <person name="Westerberg I."/>
            <person name="Brannstrom I.O."/>
            <person name="Guillou S."/>
            <person name="Cros-Aarteil S."/>
            <person name="Calhoun S."/>
            <person name="Haridas S."/>
            <person name="Kuo A."/>
            <person name="Mondo S."/>
            <person name="Pangilinan J."/>
            <person name="Riley R."/>
            <person name="Labutti K."/>
            <person name="Andreopoulos B."/>
            <person name="Lipzen A."/>
            <person name="Chen C."/>
            <person name="Yanf M."/>
            <person name="Daum C."/>
            <person name="Ng V."/>
            <person name="Clum A."/>
            <person name="Ohm R."/>
            <person name="Martin F."/>
            <person name="Silar P."/>
            <person name="Natvig D."/>
            <person name="Lalanne C."/>
            <person name="Gautier V."/>
            <person name="Ament-Velasquez S.L."/>
            <person name="Kruys A."/>
            <person name="Hutchinson M.I."/>
            <person name="Powell A.J."/>
            <person name="Barry K."/>
            <person name="Miller A.N."/>
            <person name="Grigoriev I.V."/>
            <person name="Debuchy R."/>
            <person name="Gladieux P."/>
            <person name="Thoren M.H."/>
            <person name="Johannesson H."/>
        </authorList>
    </citation>
    <scope>NUCLEOTIDE SEQUENCE</scope>
    <source>
        <strain evidence="2">PSN293</strain>
    </source>
</reference>
<keyword evidence="3" id="KW-1185">Reference proteome</keyword>
<evidence type="ECO:0000313" key="2">
    <source>
        <dbReference type="EMBL" id="KAK4209543.1"/>
    </source>
</evidence>
<reference evidence="2" key="1">
    <citation type="journal article" date="2023" name="Mol. Phylogenet. Evol.">
        <title>Genome-scale phylogeny and comparative genomics of the fungal order Sordariales.</title>
        <authorList>
            <person name="Hensen N."/>
            <person name="Bonometti L."/>
            <person name="Westerberg I."/>
            <person name="Brannstrom I.O."/>
            <person name="Guillou S."/>
            <person name="Cros-Aarteil S."/>
            <person name="Calhoun S."/>
            <person name="Haridas S."/>
            <person name="Kuo A."/>
            <person name="Mondo S."/>
            <person name="Pangilinan J."/>
            <person name="Riley R."/>
            <person name="LaButti K."/>
            <person name="Andreopoulos B."/>
            <person name="Lipzen A."/>
            <person name="Chen C."/>
            <person name="Yan M."/>
            <person name="Daum C."/>
            <person name="Ng V."/>
            <person name="Clum A."/>
            <person name="Steindorff A."/>
            <person name="Ohm R.A."/>
            <person name="Martin F."/>
            <person name="Silar P."/>
            <person name="Natvig D.O."/>
            <person name="Lalanne C."/>
            <person name="Gautier V."/>
            <person name="Ament-Velasquez S.L."/>
            <person name="Kruys A."/>
            <person name="Hutchinson M.I."/>
            <person name="Powell A.J."/>
            <person name="Barry K."/>
            <person name="Miller A.N."/>
            <person name="Grigoriev I.V."/>
            <person name="Debuchy R."/>
            <person name="Gladieux P."/>
            <person name="Hiltunen Thoren M."/>
            <person name="Johannesson H."/>
        </authorList>
    </citation>
    <scope>NUCLEOTIDE SEQUENCE</scope>
    <source>
        <strain evidence="2">PSN293</strain>
    </source>
</reference>
<feature type="region of interest" description="Disordered" evidence="1">
    <location>
        <begin position="14"/>
        <end position="38"/>
    </location>
</feature>
<gene>
    <name evidence="2" type="ORF">QBC37DRAFT_430183</name>
</gene>
<proteinExistence type="predicted"/>
<protein>
    <submittedName>
        <fullName evidence="2">Uncharacterized protein</fullName>
    </submittedName>
</protein>
<dbReference type="Proteomes" id="UP001301769">
    <property type="component" value="Unassembled WGS sequence"/>
</dbReference>
<sequence>MCCFKCLVGCLDRPKKNKSQKHQTSSNGNAGGAPPYPGKQDFVDKAVSGFVGNKVKPETVEKMTDGARGMFEKRTGHKVPGFISN</sequence>
<organism evidence="2 3">
    <name type="scientific">Rhypophila decipiens</name>
    <dbReference type="NCBI Taxonomy" id="261697"/>
    <lineage>
        <taxon>Eukaryota</taxon>
        <taxon>Fungi</taxon>
        <taxon>Dikarya</taxon>
        <taxon>Ascomycota</taxon>
        <taxon>Pezizomycotina</taxon>
        <taxon>Sordariomycetes</taxon>
        <taxon>Sordariomycetidae</taxon>
        <taxon>Sordariales</taxon>
        <taxon>Naviculisporaceae</taxon>
        <taxon>Rhypophila</taxon>
    </lineage>
</organism>
<dbReference type="AlphaFoldDB" id="A0AAN7B3H0"/>
<accession>A0AAN7B3H0</accession>
<evidence type="ECO:0000256" key="1">
    <source>
        <dbReference type="SAM" id="MobiDB-lite"/>
    </source>
</evidence>
<dbReference type="EMBL" id="MU858201">
    <property type="protein sequence ID" value="KAK4209543.1"/>
    <property type="molecule type" value="Genomic_DNA"/>
</dbReference>
<evidence type="ECO:0000313" key="3">
    <source>
        <dbReference type="Proteomes" id="UP001301769"/>
    </source>
</evidence>
<comment type="caution">
    <text evidence="2">The sequence shown here is derived from an EMBL/GenBank/DDBJ whole genome shotgun (WGS) entry which is preliminary data.</text>
</comment>